<keyword evidence="1" id="KW-0813">Transport</keyword>
<dbReference type="GO" id="GO:0046872">
    <property type="term" value="F:metal ion binding"/>
    <property type="evidence" value="ECO:0007669"/>
    <property type="project" value="UniProtKB-KW"/>
</dbReference>
<feature type="domain" description="Cytochrome c-552/DMSO reductase-like haem-binding" evidence="6">
    <location>
        <begin position="115"/>
        <end position="488"/>
    </location>
</feature>
<sequence length="500" mass="57000">MNTPYIGSKPRESAIPQGLRRKVFNWIPRLVGLGIIISLMVFSACEEDLPPAPDETITNVIPVLYLTQEDLEQNHIELNGEAIDQEWGGPLQPGREFHQIRLSAENGAGDPGPPIYVSLKAIYTDDDLFLLVRWPDRSLNTQKDFMMYAGPDLPRRELYCTPEYWDTTVVRDTVYQPLPGYDEFVDCPGGGQECDTFWVREVITIDYCDTLVIEGCQADLADPNNWIQFGDEDRFSIAFQMRPTGDMKGTYDKQGCLVACHQNESPSFGRPSYGRLDIWQWLASRTDPIRDLYTPTDNPNYPRFGTPGYLEDMVAEPTTGLIPDPGLGAYTPNFEEGSPIPKWVYRCEDDPFCEPIDPDRCLSEFGERCRINNGLALTYLWRESRQFERYAIFSACDTINEAPLPLGTDIRFWRYGDTVPGWILTYPEDSRADIHGSGQWDEGVWTLEIARKLQTQDPNNDFQFLAQEGFEVTFTLALMNNSGTAHWGSEPQILRFNPRD</sequence>
<dbReference type="Proteomes" id="UP000777784">
    <property type="component" value="Unassembled WGS sequence"/>
</dbReference>
<evidence type="ECO:0000259" key="6">
    <source>
        <dbReference type="Pfam" id="PF09459"/>
    </source>
</evidence>
<evidence type="ECO:0000313" key="7">
    <source>
        <dbReference type="EMBL" id="MBU2689849.1"/>
    </source>
</evidence>
<evidence type="ECO:0000256" key="3">
    <source>
        <dbReference type="ARBA" id="ARBA00022723"/>
    </source>
</evidence>
<keyword evidence="3" id="KW-0479">Metal-binding</keyword>
<dbReference type="GO" id="GO:0020037">
    <property type="term" value="F:heme binding"/>
    <property type="evidence" value="ECO:0007669"/>
    <property type="project" value="InterPro"/>
</dbReference>
<gene>
    <name evidence="7" type="ORF">KJ970_02900</name>
</gene>
<reference evidence="7" key="1">
    <citation type="submission" date="2021-05" db="EMBL/GenBank/DDBJ databases">
        <title>Energy efficiency and biological interactions define the core microbiome of deep oligotrophic groundwater.</title>
        <authorList>
            <person name="Mehrshad M."/>
            <person name="Lopez-Fernandez M."/>
            <person name="Bell E."/>
            <person name="Bernier-Latmani R."/>
            <person name="Bertilsson S."/>
            <person name="Dopson M."/>
        </authorList>
    </citation>
    <scope>NUCLEOTIDE SEQUENCE</scope>
    <source>
        <strain evidence="7">Modern_marine.mb.64</strain>
    </source>
</reference>
<dbReference type="EMBL" id="JAHJDP010000018">
    <property type="protein sequence ID" value="MBU2689849.1"/>
    <property type="molecule type" value="Genomic_DNA"/>
</dbReference>
<keyword evidence="5" id="KW-0408">Iron</keyword>
<accession>A0A948RUC4</accession>
<dbReference type="AlphaFoldDB" id="A0A948RUC4"/>
<name>A0A948RUC4_UNCEI</name>
<evidence type="ECO:0000256" key="4">
    <source>
        <dbReference type="ARBA" id="ARBA00022982"/>
    </source>
</evidence>
<dbReference type="InterPro" id="IPR019020">
    <property type="entry name" value="Cyt-c552/DMSO_Rdtase_haem-bd"/>
</dbReference>
<protein>
    <recommendedName>
        <fullName evidence="6">Cytochrome c-552/DMSO reductase-like haem-binding domain-containing protein</fullName>
    </recommendedName>
</protein>
<comment type="caution">
    <text evidence="7">The sequence shown here is derived from an EMBL/GenBank/DDBJ whole genome shotgun (WGS) entry which is preliminary data.</text>
</comment>
<proteinExistence type="predicted"/>
<dbReference type="Gene3D" id="2.60.40.1190">
    <property type="match status" value="1"/>
</dbReference>
<evidence type="ECO:0000313" key="8">
    <source>
        <dbReference type="Proteomes" id="UP000777784"/>
    </source>
</evidence>
<evidence type="ECO:0000256" key="5">
    <source>
        <dbReference type="ARBA" id="ARBA00023004"/>
    </source>
</evidence>
<organism evidence="7 8">
    <name type="scientific">Eiseniibacteriota bacterium</name>
    <dbReference type="NCBI Taxonomy" id="2212470"/>
    <lineage>
        <taxon>Bacteria</taxon>
        <taxon>Candidatus Eiseniibacteriota</taxon>
    </lineage>
</organism>
<dbReference type="Pfam" id="PF09459">
    <property type="entry name" value="EB_dh"/>
    <property type="match status" value="1"/>
</dbReference>
<evidence type="ECO:0000256" key="1">
    <source>
        <dbReference type="ARBA" id="ARBA00022448"/>
    </source>
</evidence>
<keyword evidence="4" id="KW-0249">Electron transport</keyword>
<evidence type="ECO:0000256" key="2">
    <source>
        <dbReference type="ARBA" id="ARBA00022617"/>
    </source>
</evidence>
<keyword evidence="2" id="KW-0349">Heme</keyword>